<dbReference type="RefSeq" id="WP_012131943.1">
    <property type="nucleotide sequence ID" value="NZ_ABTEQQ020000001.1"/>
</dbReference>
<name>A0A078LD56_CITKO</name>
<dbReference type="CDD" id="cd01055">
    <property type="entry name" value="Nonheme_Ferritin"/>
    <property type="match status" value="1"/>
</dbReference>
<evidence type="ECO:0000313" key="4">
    <source>
        <dbReference type="EMBL" id="MBJ9866718.1"/>
    </source>
</evidence>
<evidence type="ECO:0000256" key="1">
    <source>
        <dbReference type="ARBA" id="ARBA00006950"/>
    </source>
</evidence>
<gene>
    <name evidence="3" type="primary">ftnB</name>
    <name evidence="3" type="ORF">BN1086_01125</name>
    <name evidence="5" type="ORF">EGS84_13360</name>
    <name evidence="4" type="ORF">I5687_01995</name>
    <name evidence="6" type="ORF">NCTC10786_03254</name>
    <name evidence="7" type="ORF">NCTC11075_00655</name>
</gene>
<dbReference type="PROSITE" id="PS50905">
    <property type="entry name" value="FERRITIN_LIKE"/>
    <property type="match status" value="1"/>
</dbReference>
<dbReference type="Gene3D" id="1.20.1260.10">
    <property type="match status" value="1"/>
</dbReference>
<reference evidence="3" key="1">
    <citation type="submission" date="2014-06" db="EMBL/GenBank/DDBJ databases">
        <authorList>
            <person name="Urmite Genomes Urmite Genomes"/>
        </authorList>
    </citation>
    <scope>NUCLEOTIDE SEQUENCE</scope>
</reference>
<reference evidence="5" key="4">
    <citation type="submission" date="2018-10" db="EMBL/GenBank/DDBJ databases">
        <title>FDA dAtabase for Regulatory Grade micrObial Sequences (FDA-ARGOS): Supporting development and validation of Infectious Disease Dx tests.</title>
        <authorList>
            <person name="Campos J."/>
            <person name="Goldberg B."/>
            <person name="Tallon L.J."/>
            <person name="Sadzewicz L."/>
            <person name="Zhao X."/>
            <person name="Vavikolanu K."/>
            <person name="Mehta A."/>
            <person name="Aluvathingal J."/>
            <person name="Nadendla S."/>
            <person name="Geyer C."/>
            <person name="Nandy P."/>
            <person name="Yan Y."/>
            <person name="Sichtig H."/>
        </authorList>
    </citation>
    <scope>NUCLEOTIDE SEQUENCE</scope>
    <source>
        <strain evidence="5">FDAARGOS_526</strain>
    </source>
</reference>
<dbReference type="Proteomes" id="UP000807555">
    <property type="component" value="Unassembled WGS sequence"/>
</dbReference>
<keyword evidence="6" id="KW-0560">Oxidoreductase</keyword>
<evidence type="ECO:0000313" key="10">
    <source>
        <dbReference type="Proteomes" id="UP000282299"/>
    </source>
</evidence>
<dbReference type="GO" id="GO:0008199">
    <property type="term" value="F:ferric iron binding"/>
    <property type="evidence" value="ECO:0007669"/>
    <property type="project" value="InterPro"/>
</dbReference>
<evidence type="ECO:0000313" key="3">
    <source>
        <dbReference type="EMBL" id="CDZ83021.1"/>
    </source>
</evidence>
<dbReference type="EMBL" id="UAVY01000004">
    <property type="protein sequence ID" value="SQB29523.1"/>
    <property type="molecule type" value="Genomic_DNA"/>
</dbReference>
<dbReference type="InterPro" id="IPR008331">
    <property type="entry name" value="Ferritin_DPS_dom"/>
</dbReference>
<evidence type="ECO:0000313" key="8">
    <source>
        <dbReference type="Proteomes" id="UP000251584"/>
    </source>
</evidence>
<dbReference type="Pfam" id="PF00210">
    <property type="entry name" value="Ferritin"/>
    <property type="match status" value="1"/>
</dbReference>
<reference evidence="4" key="6">
    <citation type="submission" date="2020-11" db="EMBL/GenBank/DDBJ databases">
        <title>Enhanced detection system for hospital associated transmission using whole genome sequencing surveillance.</title>
        <authorList>
            <person name="Harrison L.H."/>
            <person name="Van Tyne D."/>
            <person name="Marsh J.W."/>
            <person name="Griffith M.P."/>
            <person name="Snyder D.J."/>
            <person name="Cooper V.S."/>
            <person name="Mustapha M."/>
        </authorList>
    </citation>
    <scope>NUCLEOTIDE SEQUENCE</scope>
    <source>
        <strain evidence="4">CB00014</strain>
    </source>
</reference>
<evidence type="ECO:0000259" key="2">
    <source>
        <dbReference type="PROSITE" id="PS50905"/>
    </source>
</evidence>
<reference evidence="6 8" key="2">
    <citation type="submission" date="2018-06" db="EMBL/GenBank/DDBJ databases">
        <authorList>
            <consortium name="Pathogen Informatics"/>
            <person name="Doyle S."/>
        </authorList>
    </citation>
    <scope>NUCLEOTIDE SEQUENCE [LARGE SCALE GENOMIC DNA]</scope>
    <source>
        <strain evidence="6 8">NCTC10786</strain>
    </source>
</reference>
<reference evidence="10" key="3">
    <citation type="submission" date="2018-10" db="EMBL/GenBank/DDBJ databases">
        <title>FDA dAtabase for Regulatory Grade micrObial Sequences (FDA-ARGOS): Supporting development and validation of Infectious Disease Dx tests.</title>
        <authorList>
            <person name="Goldberg B."/>
            <person name="Campos J."/>
            <person name="Tallon L."/>
            <person name="Sadzewicz L."/>
            <person name="Zhao X."/>
            <person name="Vavikolanu K."/>
            <person name="Mehta A."/>
            <person name="Aluvathingal J."/>
            <person name="Nadendla S."/>
            <person name="Geyer C."/>
            <person name="Nandy P."/>
            <person name="Yan Y."/>
            <person name="Sichtig H."/>
        </authorList>
    </citation>
    <scope>NUCLEOTIDE SEQUENCE [LARGE SCALE GENOMIC DNA]</scope>
    <source>
        <strain evidence="10">FDAARGOS_526</strain>
    </source>
</reference>
<evidence type="ECO:0000313" key="5">
    <source>
        <dbReference type="EMBL" id="RSC17853.1"/>
    </source>
</evidence>
<evidence type="ECO:0000313" key="6">
    <source>
        <dbReference type="EMBL" id="SQB29523.1"/>
    </source>
</evidence>
<dbReference type="EMBL" id="LK931336">
    <property type="protein sequence ID" value="CDZ83021.1"/>
    <property type="molecule type" value="Genomic_DNA"/>
</dbReference>
<dbReference type="InterPro" id="IPR012347">
    <property type="entry name" value="Ferritin-like"/>
</dbReference>
<dbReference type="EC" id="1.16.3.1" evidence="6"/>
<evidence type="ECO:0000313" key="9">
    <source>
        <dbReference type="Proteomes" id="UP000270272"/>
    </source>
</evidence>
<dbReference type="Proteomes" id="UP000251584">
    <property type="component" value="Unassembled WGS sequence"/>
</dbReference>
<dbReference type="Proteomes" id="UP000270272">
    <property type="component" value="Chromosome"/>
</dbReference>
<dbReference type="InterPro" id="IPR009040">
    <property type="entry name" value="Ferritin-like_diiron"/>
</dbReference>
<accession>A0A078LD56</accession>
<dbReference type="OMA" id="SNVTHMM"/>
<feature type="domain" description="Ferritin-like diiron" evidence="2">
    <location>
        <begin position="1"/>
        <end position="145"/>
    </location>
</feature>
<comment type="similarity">
    <text evidence="1">Belongs to the ferritin family. Prokaryotic subfamily.</text>
</comment>
<organism evidence="3">
    <name type="scientific">Citrobacter koseri</name>
    <name type="common">Citrobacter diversus</name>
    <dbReference type="NCBI Taxonomy" id="545"/>
    <lineage>
        <taxon>Bacteria</taxon>
        <taxon>Pseudomonadati</taxon>
        <taxon>Pseudomonadota</taxon>
        <taxon>Gammaproteobacteria</taxon>
        <taxon>Enterobacterales</taxon>
        <taxon>Enterobacteriaceae</taxon>
        <taxon>Citrobacter</taxon>
    </lineage>
</organism>
<dbReference type="EMBL" id="JADVNV010000001">
    <property type="protein sequence ID" value="MBJ9866718.1"/>
    <property type="molecule type" value="Genomic_DNA"/>
</dbReference>
<dbReference type="NCBIfam" id="NF011597">
    <property type="entry name" value="PRK15022.1"/>
    <property type="match status" value="1"/>
</dbReference>
<dbReference type="EMBL" id="RKIT01000002">
    <property type="protein sequence ID" value="RSC17853.1"/>
    <property type="molecule type" value="Genomic_DNA"/>
</dbReference>
<dbReference type="InterPro" id="IPR009078">
    <property type="entry name" value="Ferritin-like_SF"/>
</dbReference>
<dbReference type="GO" id="GO:0004322">
    <property type="term" value="F:ferroxidase activity"/>
    <property type="evidence" value="ECO:0007669"/>
    <property type="project" value="UniProtKB-EC"/>
</dbReference>
<sequence>MATAGMVHKLNTQMNLEFYASNLYLHLSDWCFDHSLTGTATFLRTQAQGNVTQMMRMFNFMKNAGANPIVRAIDVPGEELTCLEELFQKTLDEYQQRASTLSRLTDEAKAMNDAPTLNFLHDLEKDQQQDGVLLQTILDEVRSAKRAGLCMVQTDKHLLNVVNYQHH</sequence>
<evidence type="ECO:0000313" key="7">
    <source>
        <dbReference type="EMBL" id="VEB85089.1"/>
    </source>
</evidence>
<protein>
    <submittedName>
        <fullName evidence="3">Ferritin-like protein 2</fullName>
        <ecNumber evidence="6">1.16.3.1</ecNumber>
    </submittedName>
    <submittedName>
        <fullName evidence="4">Non-heme ferritin-like protein</fullName>
    </submittedName>
</protein>
<dbReference type="PATRIC" id="fig|545.11.peg.4133"/>
<dbReference type="InterPro" id="IPR041719">
    <property type="entry name" value="Ferritin_prok"/>
</dbReference>
<dbReference type="GeneID" id="45135205"/>
<proteinExistence type="inferred from homology"/>
<dbReference type="Proteomes" id="UP000282299">
    <property type="component" value="Unassembled WGS sequence"/>
</dbReference>
<reference evidence="7 9" key="5">
    <citation type="submission" date="2018-12" db="EMBL/GenBank/DDBJ databases">
        <authorList>
            <consortium name="Pathogen Informatics"/>
        </authorList>
    </citation>
    <scope>NUCLEOTIDE SEQUENCE [LARGE SCALE GENOMIC DNA]</scope>
    <source>
        <strain evidence="7 9">NCTC11075</strain>
    </source>
</reference>
<dbReference type="EMBL" id="LR134204">
    <property type="protein sequence ID" value="VEB85089.1"/>
    <property type="molecule type" value="Genomic_DNA"/>
</dbReference>
<dbReference type="SUPFAM" id="SSF47240">
    <property type="entry name" value="Ferritin-like"/>
    <property type="match status" value="1"/>
</dbReference>
<dbReference type="AlphaFoldDB" id="A0A078LD56"/>